<sequence length="156" mass="17656">MHLSDLQFSLIAKIKLLDNSCDGWCTRARAEVGCTKAINSKGFCQKAEINSRSNDKWRNLQSLIIQGLIKHTSSQRLKITDSTKNLPLIGVDSQAKYPWILNSFFMDPLPTSIKILDFSWTKIKVNGNKHKGNEVVKDIENGTTKVFMMKGKEDIQ</sequence>
<dbReference type="AlphaFoldDB" id="W6UGW3"/>
<evidence type="ECO:0000313" key="1">
    <source>
        <dbReference type="EMBL" id="EUB60233.1"/>
    </source>
</evidence>
<protein>
    <submittedName>
        <fullName evidence="1">Uncharacterized protein</fullName>
    </submittedName>
</protein>
<dbReference type="KEGG" id="egl:EGR_04943"/>
<dbReference type="Proteomes" id="UP000019149">
    <property type="component" value="Unassembled WGS sequence"/>
</dbReference>
<evidence type="ECO:0000313" key="2">
    <source>
        <dbReference type="Proteomes" id="UP000019149"/>
    </source>
</evidence>
<dbReference type="GeneID" id="36340658"/>
<name>W6UGW3_ECHGR</name>
<dbReference type="RefSeq" id="XP_024351429.1">
    <property type="nucleotide sequence ID" value="XM_024494192.1"/>
</dbReference>
<reference evidence="1 2" key="1">
    <citation type="journal article" date="2013" name="Nat. Genet.">
        <title>The genome of the hydatid tapeworm Echinococcus granulosus.</title>
        <authorList>
            <person name="Zheng H."/>
            <person name="Zhang W."/>
            <person name="Zhang L."/>
            <person name="Zhang Z."/>
            <person name="Li J."/>
            <person name="Lu G."/>
            <person name="Zhu Y."/>
            <person name="Wang Y."/>
            <person name="Huang Y."/>
            <person name="Liu J."/>
            <person name="Kang H."/>
            <person name="Chen J."/>
            <person name="Wang L."/>
            <person name="Chen A."/>
            <person name="Yu S."/>
            <person name="Gao Z."/>
            <person name="Jin L."/>
            <person name="Gu W."/>
            <person name="Wang Z."/>
            <person name="Zhao L."/>
            <person name="Shi B."/>
            <person name="Wen H."/>
            <person name="Lin R."/>
            <person name="Jones M.K."/>
            <person name="Brejova B."/>
            <person name="Vinar T."/>
            <person name="Zhao G."/>
            <person name="McManus D.P."/>
            <person name="Chen Z."/>
            <person name="Zhou Y."/>
            <person name="Wang S."/>
        </authorList>
    </citation>
    <scope>NUCLEOTIDE SEQUENCE [LARGE SCALE GENOMIC DNA]</scope>
</reference>
<dbReference type="CTD" id="36340658"/>
<keyword evidence="2" id="KW-1185">Reference proteome</keyword>
<dbReference type="EMBL" id="APAU02000033">
    <property type="protein sequence ID" value="EUB60233.1"/>
    <property type="molecule type" value="Genomic_DNA"/>
</dbReference>
<organism evidence="1 2">
    <name type="scientific">Echinococcus granulosus</name>
    <name type="common">Hydatid tapeworm</name>
    <dbReference type="NCBI Taxonomy" id="6210"/>
    <lineage>
        <taxon>Eukaryota</taxon>
        <taxon>Metazoa</taxon>
        <taxon>Spiralia</taxon>
        <taxon>Lophotrochozoa</taxon>
        <taxon>Platyhelminthes</taxon>
        <taxon>Cestoda</taxon>
        <taxon>Eucestoda</taxon>
        <taxon>Cyclophyllidea</taxon>
        <taxon>Taeniidae</taxon>
        <taxon>Echinococcus</taxon>
        <taxon>Echinococcus granulosus group</taxon>
    </lineage>
</organism>
<comment type="caution">
    <text evidence="1">The sequence shown here is derived from an EMBL/GenBank/DDBJ whole genome shotgun (WGS) entry which is preliminary data.</text>
</comment>
<proteinExistence type="predicted"/>
<accession>W6UGW3</accession>
<gene>
    <name evidence="1" type="ORF">EGR_04943</name>
</gene>